<evidence type="ECO:0000256" key="1">
    <source>
        <dbReference type="SAM" id="MobiDB-lite"/>
    </source>
</evidence>
<protein>
    <submittedName>
        <fullName evidence="2">Uncharacterized protein</fullName>
    </submittedName>
</protein>
<keyword evidence="3" id="KW-1185">Reference proteome</keyword>
<organism evidence="2 3">
    <name type="scientific">Fraxinus pennsylvanica</name>
    <dbReference type="NCBI Taxonomy" id="56036"/>
    <lineage>
        <taxon>Eukaryota</taxon>
        <taxon>Viridiplantae</taxon>
        <taxon>Streptophyta</taxon>
        <taxon>Embryophyta</taxon>
        <taxon>Tracheophyta</taxon>
        <taxon>Spermatophyta</taxon>
        <taxon>Magnoliopsida</taxon>
        <taxon>eudicotyledons</taxon>
        <taxon>Gunneridae</taxon>
        <taxon>Pentapetalae</taxon>
        <taxon>asterids</taxon>
        <taxon>lamiids</taxon>
        <taxon>Lamiales</taxon>
        <taxon>Oleaceae</taxon>
        <taxon>Oleeae</taxon>
        <taxon>Fraxinus</taxon>
    </lineage>
</organism>
<dbReference type="AlphaFoldDB" id="A0AAD2E415"/>
<dbReference type="EMBL" id="OU503048">
    <property type="protein sequence ID" value="CAI9774145.1"/>
    <property type="molecule type" value="Genomic_DNA"/>
</dbReference>
<feature type="compositionally biased region" description="Low complexity" evidence="1">
    <location>
        <begin position="199"/>
        <end position="218"/>
    </location>
</feature>
<proteinExistence type="predicted"/>
<feature type="region of interest" description="Disordered" evidence="1">
    <location>
        <begin position="197"/>
        <end position="219"/>
    </location>
</feature>
<reference evidence="2" key="1">
    <citation type="submission" date="2023-05" db="EMBL/GenBank/DDBJ databases">
        <authorList>
            <person name="Huff M."/>
        </authorList>
    </citation>
    <scope>NUCLEOTIDE SEQUENCE</scope>
</reference>
<dbReference type="InterPro" id="IPR039326">
    <property type="entry name" value="Patronus"/>
</dbReference>
<dbReference type="Proteomes" id="UP000834106">
    <property type="component" value="Chromosome 13"/>
</dbReference>
<evidence type="ECO:0000313" key="2">
    <source>
        <dbReference type="EMBL" id="CAI9774145.1"/>
    </source>
</evidence>
<accession>A0AAD2E415</accession>
<gene>
    <name evidence="2" type="ORF">FPE_LOCUS21575</name>
</gene>
<evidence type="ECO:0000313" key="3">
    <source>
        <dbReference type="Proteomes" id="UP000834106"/>
    </source>
</evidence>
<sequence length="239" mass="25875">MATHPASHLIQDQNLSILSNGATLGGKTGVTKADKKGGLGGRKALNDISNSRNANVLRTKKDLSVSKTKSVVGGKMGGRKALGDLTNSVKPSLQAVPKKGQKLNPVAEENVPVCIEEEGFLHNHHECIKVQRNAVDVDYFMKSVIGLDNDVPMWPSSPTAFVSSSKPSLERPLKHLEMEEIPELLFGDQVSSLRKTNIPGYSSPSWGSPKSPKSPKLPFTNWMDFSDTVLKESPKPLNP</sequence>
<name>A0AAD2E415_9LAMI</name>
<dbReference type="PANTHER" id="PTHR35125">
    <property type="entry name" value="NEURON NAVIGATOR 1-LIKE-RELATED"/>
    <property type="match status" value="1"/>
</dbReference>
<dbReference type="GO" id="GO:0007346">
    <property type="term" value="P:regulation of mitotic cell cycle"/>
    <property type="evidence" value="ECO:0007669"/>
    <property type="project" value="InterPro"/>
</dbReference>
<dbReference type="PANTHER" id="PTHR35125:SF2">
    <property type="entry name" value="PROTEIN PATRONUS 2-LIKE"/>
    <property type="match status" value="1"/>
</dbReference>